<feature type="transmembrane region" description="Helical" evidence="1">
    <location>
        <begin position="6"/>
        <end position="30"/>
    </location>
</feature>
<dbReference type="AlphaFoldDB" id="A0A9D1G6A9"/>
<dbReference type="Proteomes" id="UP000886876">
    <property type="component" value="Unassembled WGS sequence"/>
</dbReference>
<proteinExistence type="predicted"/>
<dbReference type="EMBL" id="DVJS01000246">
    <property type="protein sequence ID" value="HIS98255.1"/>
    <property type="molecule type" value="Genomic_DNA"/>
</dbReference>
<name>A0A9D1G6A9_9FIRM</name>
<sequence>ANPIMFILLSLAGINFLIEFGLNLVLSPIIERIIRLRKKGVV</sequence>
<evidence type="ECO:0000313" key="3">
    <source>
        <dbReference type="Proteomes" id="UP000886876"/>
    </source>
</evidence>
<protein>
    <submittedName>
        <fullName evidence="2">ECF transporter S component</fullName>
    </submittedName>
</protein>
<comment type="caution">
    <text evidence="2">The sequence shown here is derived from an EMBL/GenBank/DDBJ whole genome shotgun (WGS) entry which is preliminary data.</text>
</comment>
<feature type="non-terminal residue" evidence="2">
    <location>
        <position position="1"/>
    </location>
</feature>
<accession>A0A9D1G6A9</accession>
<reference evidence="2" key="1">
    <citation type="submission" date="2020-10" db="EMBL/GenBank/DDBJ databases">
        <authorList>
            <person name="Gilroy R."/>
        </authorList>
    </citation>
    <scope>NUCLEOTIDE SEQUENCE</scope>
    <source>
        <strain evidence="2">ChiHecec3B27-6122</strain>
    </source>
</reference>
<reference evidence="2" key="2">
    <citation type="journal article" date="2021" name="PeerJ">
        <title>Extensive microbial diversity within the chicken gut microbiome revealed by metagenomics and culture.</title>
        <authorList>
            <person name="Gilroy R."/>
            <person name="Ravi A."/>
            <person name="Getino M."/>
            <person name="Pursley I."/>
            <person name="Horton D.L."/>
            <person name="Alikhan N.F."/>
            <person name="Baker D."/>
            <person name="Gharbi K."/>
            <person name="Hall N."/>
            <person name="Watson M."/>
            <person name="Adriaenssens E.M."/>
            <person name="Foster-Nyarko E."/>
            <person name="Jarju S."/>
            <person name="Secka A."/>
            <person name="Antonio M."/>
            <person name="Oren A."/>
            <person name="Chaudhuri R.R."/>
            <person name="La Ragione R."/>
            <person name="Hildebrand F."/>
            <person name="Pallen M.J."/>
        </authorList>
    </citation>
    <scope>NUCLEOTIDE SEQUENCE</scope>
    <source>
        <strain evidence="2">ChiHecec3B27-6122</strain>
    </source>
</reference>
<evidence type="ECO:0000256" key="1">
    <source>
        <dbReference type="SAM" id="Phobius"/>
    </source>
</evidence>
<keyword evidence="1" id="KW-0472">Membrane</keyword>
<keyword evidence="1" id="KW-1133">Transmembrane helix</keyword>
<keyword evidence="1" id="KW-0812">Transmembrane</keyword>
<evidence type="ECO:0000313" key="2">
    <source>
        <dbReference type="EMBL" id="HIS98255.1"/>
    </source>
</evidence>
<organism evidence="2 3">
    <name type="scientific">Candidatus Scatomorpha pullistercoris</name>
    <dbReference type="NCBI Taxonomy" id="2840929"/>
    <lineage>
        <taxon>Bacteria</taxon>
        <taxon>Bacillati</taxon>
        <taxon>Bacillota</taxon>
        <taxon>Clostridia</taxon>
        <taxon>Eubacteriales</taxon>
        <taxon>Candidatus Scatomorpha</taxon>
    </lineage>
</organism>
<gene>
    <name evidence="2" type="ORF">IAD42_09785</name>
</gene>